<dbReference type="RefSeq" id="WP_091619214.1">
    <property type="nucleotide sequence ID" value="NZ_FOEF01000010.1"/>
</dbReference>
<dbReference type="InterPro" id="IPR050883">
    <property type="entry name" value="PNGase"/>
</dbReference>
<dbReference type="InterPro" id="IPR014718">
    <property type="entry name" value="GH-type_carb-bd"/>
</dbReference>
<accession>A0A1H8XZT6</accession>
<evidence type="ECO:0000256" key="2">
    <source>
        <dbReference type="SAM" id="SignalP"/>
    </source>
</evidence>
<evidence type="ECO:0000313" key="7">
    <source>
        <dbReference type="Proteomes" id="UP000198582"/>
    </source>
</evidence>
<dbReference type="GO" id="GO:0000224">
    <property type="term" value="F:peptide-N4-(N-acetyl-beta-glucosaminyl)asparagine amidase activity"/>
    <property type="evidence" value="ECO:0007669"/>
    <property type="project" value="TreeGrafter"/>
</dbReference>
<dbReference type="Gene3D" id="2.70.98.10">
    <property type="match status" value="1"/>
</dbReference>
<dbReference type="InterPro" id="IPR005887">
    <property type="entry name" value="GH92_a_mannosidase_put"/>
</dbReference>
<dbReference type="PANTHER" id="PTHR12143:SF43">
    <property type="entry name" value="PUTATIVE-RELATED"/>
    <property type="match status" value="1"/>
</dbReference>
<dbReference type="Gene3D" id="2.60.120.260">
    <property type="entry name" value="Galactose-binding domain-like"/>
    <property type="match status" value="2"/>
</dbReference>
<dbReference type="Pfam" id="PF17678">
    <property type="entry name" value="Glyco_hydro_92N"/>
    <property type="match status" value="1"/>
</dbReference>
<dbReference type="InterPro" id="IPR008979">
    <property type="entry name" value="Galactose-bd-like_sf"/>
</dbReference>
<dbReference type="SUPFAM" id="SSF48208">
    <property type="entry name" value="Six-hairpin glycosidases"/>
    <property type="match status" value="1"/>
</dbReference>
<dbReference type="Proteomes" id="UP000198582">
    <property type="component" value="Unassembled WGS sequence"/>
</dbReference>
<feature type="domain" description="Glycosyl hydrolase family 92 N-terminal" evidence="5">
    <location>
        <begin position="381"/>
        <end position="596"/>
    </location>
</feature>
<feature type="chain" id="PRO_5038836749" evidence="2">
    <location>
        <begin position="24"/>
        <end position="1255"/>
    </location>
</feature>
<dbReference type="NCBIfam" id="TIGR01180">
    <property type="entry name" value="aman2_put"/>
    <property type="match status" value="1"/>
</dbReference>
<dbReference type="InterPro" id="IPR012939">
    <property type="entry name" value="Glyco_hydro_92"/>
</dbReference>
<dbReference type="Gene3D" id="1.20.1610.10">
    <property type="entry name" value="alpha-1,2-mannosidases domains"/>
    <property type="match status" value="1"/>
</dbReference>
<protein>
    <submittedName>
        <fullName evidence="6">Alpha-1,2-mannosidase, putative</fullName>
    </submittedName>
</protein>
<dbReference type="InterPro" id="IPR008928">
    <property type="entry name" value="6-hairpin_glycosidase_sf"/>
</dbReference>
<name>A0A1H8XZT6_9PSEU</name>
<evidence type="ECO:0000259" key="3">
    <source>
        <dbReference type="Pfam" id="PF00754"/>
    </source>
</evidence>
<feature type="compositionally biased region" description="Low complexity" evidence="1">
    <location>
        <begin position="1117"/>
        <end position="1132"/>
    </location>
</feature>
<evidence type="ECO:0000259" key="5">
    <source>
        <dbReference type="Pfam" id="PF17678"/>
    </source>
</evidence>
<dbReference type="GO" id="GO:0005829">
    <property type="term" value="C:cytosol"/>
    <property type="evidence" value="ECO:0007669"/>
    <property type="project" value="TreeGrafter"/>
</dbReference>
<evidence type="ECO:0000313" key="6">
    <source>
        <dbReference type="EMBL" id="SEP45263.1"/>
    </source>
</evidence>
<keyword evidence="7" id="KW-1185">Reference proteome</keyword>
<dbReference type="AlphaFoldDB" id="A0A1H8XZT6"/>
<dbReference type="STRING" id="394193.SAMN04489732_11010"/>
<gene>
    <name evidence="6" type="ORF">SAMN04489732_11010</name>
</gene>
<feature type="domain" description="F5/8 type C" evidence="3">
    <location>
        <begin position="75"/>
        <end position="183"/>
    </location>
</feature>
<organism evidence="6 7">
    <name type="scientific">Amycolatopsis saalfeldensis</name>
    <dbReference type="NCBI Taxonomy" id="394193"/>
    <lineage>
        <taxon>Bacteria</taxon>
        <taxon>Bacillati</taxon>
        <taxon>Actinomycetota</taxon>
        <taxon>Actinomycetes</taxon>
        <taxon>Pseudonocardiales</taxon>
        <taxon>Pseudonocardiaceae</taxon>
        <taxon>Amycolatopsis</taxon>
    </lineage>
</organism>
<dbReference type="GO" id="GO:0006516">
    <property type="term" value="P:glycoprotein catabolic process"/>
    <property type="evidence" value="ECO:0007669"/>
    <property type="project" value="TreeGrafter"/>
</dbReference>
<dbReference type="SUPFAM" id="SSF49785">
    <property type="entry name" value="Galactose-binding domain-like"/>
    <property type="match status" value="2"/>
</dbReference>
<dbReference type="Gene3D" id="3.30.2080.10">
    <property type="entry name" value="GH92 mannosidase domain"/>
    <property type="match status" value="1"/>
</dbReference>
<dbReference type="OrthoDB" id="3881832at2"/>
<dbReference type="GO" id="GO:0030246">
    <property type="term" value="F:carbohydrate binding"/>
    <property type="evidence" value="ECO:0007669"/>
    <property type="project" value="InterPro"/>
</dbReference>
<feature type="domain" description="Glycosyl hydrolase family 92" evidence="4">
    <location>
        <begin position="602"/>
        <end position="1108"/>
    </location>
</feature>
<evidence type="ECO:0000256" key="1">
    <source>
        <dbReference type="SAM" id="MobiDB-lite"/>
    </source>
</evidence>
<dbReference type="Gene3D" id="1.20.1050.60">
    <property type="entry name" value="alpha-1,2-mannosidase"/>
    <property type="match status" value="1"/>
</dbReference>
<dbReference type="InterPro" id="IPR041371">
    <property type="entry name" value="GH92_N"/>
</dbReference>
<feature type="region of interest" description="Disordered" evidence="1">
    <location>
        <begin position="1107"/>
        <end position="1132"/>
    </location>
</feature>
<dbReference type="EMBL" id="FOEF01000010">
    <property type="protein sequence ID" value="SEP45263.1"/>
    <property type="molecule type" value="Genomic_DNA"/>
</dbReference>
<dbReference type="FunFam" id="3.30.2080.10:FF:000001">
    <property type="entry name" value="Alpha-1,2-mannosidase subfamily"/>
    <property type="match status" value="1"/>
</dbReference>
<feature type="signal peptide" evidence="2">
    <location>
        <begin position="1"/>
        <end position="23"/>
    </location>
</feature>
<dbReference type="InterPro" id="IPR000421">
    <property type="entry name" value="FA58C"/>
</dbReference>
<sequence>MAVVPHRPLVAAAAALIVSSLLAATPAGAAGSAFRSSFEAGDPALSWESTPEPGAHDVVPGAALPAAAAPAAVSGDGTAPGAAVDHDPATSWQVPATGGTLTLALGTTTAVVTYTLTSAGDTPARDPKAWTLQGSADGTRWQTVDDRRDQDFTQRGQTRVFAVAHPGAYRQYRLAVTANHGDAHLQLAEIALGGQGGTPGMTAEVGDGPAAGPTVKPHQGFSGTRSLHYEGWQTGAGGTVTDRLYDVRVPVGRTTRLSYVVFPEFTGNDTTYPSTYAAVDLQFTDGSKLSGLPVTDQNGVRLTAPAQGAAKTLHTGQWNQVTADLGAVAAGKTVVRIQLTWTGPGDRAHFAGWVDDLAIADGPAGSCADRHVTECAVTTRGTNSSGDYSRGATIPATSLPHGFNFWTPMTDASSTGTLYQYSRDNTPAGRPALQAFSVSHEPSPWVGDHQTFQVMPSTSDTPGTADRAKRALTFSHDHESARPDRYGVTFDNGLSTEMTPTDHAAVFRFRFPAGGDSLIFDNVDGRSGLTLDRAAGVVTGFSDVSGFWGAPRMFAYATFDRPMTASGSLAGGGGPAAYAGFGLGADRTLTMRIATSFLSVDQAKHSLELEVGARGFDQVRADAQRTWDRQLGVITVDGATEDQLTTLYSSLYRLNLYPNELAENTGDARRPDYRYASPYSGSAGPNTPTTTGSAIKSGRPYANEGFWDTYRSAWSLDSLLYPSLTGQMIDGFVQQYRDGGWVGQWTAPGYLGFSGTSSDVAIADAYLRGVTNFDVASAYEAAVKDAMVPSSGLTGRPDVQHTTFLGYTPAETGSSASASLEDWIADYGIAQMSLKLYNTAKPSDPRRDEYLTNYHYFLDRSSGYAKIFEPQTGFFQPKNTAGEWAHAPGTYNPLDWNAGDYTEGDGWTYAFSVPQDGAGLAGLYGGQAGLAKKLDQFFATPETAQYGGGWGGPYHEMFESRDDQFGQWAYNDQPAMHVPYMYDYAGQPSKAAGLVRSMLARSFTGSGIGQGYPGDEDNGSMSAFYVMNALGFYPLQSGAPTFAIGSPLYDRATLHLENGRTLTITASGNSARNVYVQAMSVNGRPSSRTWVNHDDLANGGRIDFLMGPQPSRWGTGPQDAPPSADAAPQQDFAAPGTTTTAAVTDNTSATVADLPATGGNVSFTLPAAHRVEQYTVTAGPADGVDPATWTLSGSADGVHWTTLDRRQDQKFLWRNQTRVFTPSQSGAYQYYRLDVAAAPGAAKTSIAELELLGHR</sequence>
<evidence type="ECO:0000259" key="4">
    <source>
        <dbReference type="Pfam" id="PF07971"/>
    </source>
</evidence>
<dbReference type="Pfam" id="PF07971">
    <property type="entry name" value="Glyco_hydro_92"/>
    <property type="match status" value="1"/>
</dbReference>
<dbReference type="PANTHER" id="PTHR12143">
    <property type="entry name" value="PEPTIDE N-GLYCANASE PNGASE -RELATED"/>
    <property type="match status" value="1"/>
</dbReference>
<dbReference type="Pfam" id="PF00754">
    <property type="entry name" value="F5_F8_type_C"/>
    <property type="match status" value="1"/>
</dbReference>
<keyword evidence="2" id="KW-0732">Signal</keyword>
<dbReference type="GO" id="GO:0005975">
    <property type="term" value="P:carbohydrate metabolic process"/>
    <property type="evidence" value="ECO:0007669"/>
    <property type="project" value="InterPro"/>
</dbReference>
<proteinExistence type="predicted"/>
<reference evidence="6 7" key="1">
    <citation type="submission" date="2016-10" db="EMBL/GenBank/DDBJ databases">
        <authorList>
            <person name="de Groot N.N."/>
        </authorList>
    </citation>
    <scope>NUCLEOTIDE SEQUENCE [LARGE SCALE GENOMIC DNA]</scope>
    <source>
        <strain evidence="6 7">DSM 44993</strain>
    </source>
</reference>